<name>A0A9D2KNI9_9FIRM</name>
<sequence>MGIYLNSTSAYNLFREDFSLTYYVDKTDILGELVPLIQLKQSADEESGAAAGKGPKYVAITRPRRFGKTVMANMIAAYFGKGADSHKEFDTLKVSRYPWYKEHLNQHNVIRIVFNEMPRDCASYEPYIDRIQDLLIDDLTIAYPNARIRESDAVWDALTKVHEYCGGEKFIFILDEWDYIYHQDFATNKEKESFTKFLSNLLKDKAYVELAYMTGILPIAKYSSGSELNMFFEYSMATRAKYSEYFGFTDEDVDRLFEKYLVKEQDSQVTREGLKLWYDGYQTAGGERLYNPRSVVGALSDNQLGSYWTSSGPYDELFYYIGANVDAVKDDVALMVADNPVPAKIQEYAATSMELKTRDEIFSAMVVYGFLNYENGCVSIPNKELMDKFTEVVQQEPSMGNVYKLAKESGRMLAATKAGDTKTMSELMEYAHNTHSPMQVYSNEAELASILRWVYLKALDYYRIEREDKAGVGYVDLIFYPFIKSDDAIIIGLKVNHTADEAIQQIKDRKYALRFEGKFGERPEYTGRILAVGIAYHKDDEKKRHECKVEVLREKI</sequence>
<feature type="domain" description="AAA-ATPase-like" evidence="1">
    <location>
        <begin position="56"/>
        <end position="222"/>
    </location>
</feature>
<organism evidence="2 3">
    <name type="scientific">Candidatus Lachnoclostridium stercoravium</name>
    <dbReference type="NCBI Taxonomy" id="2838633"/>
    <lineage>
        <taxon>Bacteria</taxon>
        <taxon>Bacillati</taxon>
        <taxon>Bacillota</taxon>
        <taxon>Clostridia</taxon>
        <taxon>Lachnospirales</taxon>
        <taxon>Lachnospiraceae</taxon>
    </lineage>
</organism>
<accession>A0A9D2KNI9</accession>
<keyword evidence="2" id="KW-0067">ATP-binding</keyword>
<dbReference type="InterPro" id="IPR027417">
    <property type="entry name" value="P-loop_NTPase"/>
</dbReference>
<reference evidence="2" key="1">
    <citation type="journal article" date="2021" name="PeerJ">
        <title>Extensive microbial diversity within the chicken gut microbiome revealed by metagenomics and culture.</title>
        <authorList>
            <person name="Gilroy R."/>
            <person name="Ravi A."/>
            <person name="Getino M."/>
            <person name="Pursley I."/>
            <person name="Horton D.L."/>
            <person name="Alikhan N.F."/>
            <person name="Baker D."/>
            <person name="Gharbi K."/>
            <person name="Hall N."/>
            <person name="Watson M."/>
            <person name="Adriaenssens E.M."/>
            <person name="Foster-Nyarko E."/>
            <person name="Jarju S."/>
            <person name="Secka A."/>
            <person name="Antonio M."/>
            <person name="Oren A."/>
            <person name="Chaudhuri R.R."/>
            <person name="La Ragione R."/>
            <person name="Hildebrand F."/>
            <person name="Pallen M.J."/>
        </authorList>
    </citation>
    <scope>NUCLEOTIDE SEQUENCE</scope>
    <source>
        <strain evidence="2">CHK178-16964</strain>
    </source>
</reference>
<dbReference type="GO" id="GO:0005524">
    <property type="term" value="F:ATP binding"/>
    <property type="evidence" value="ECO:0007669"/>
    <property type="project" value="UniProtKB-KW"/>
</dbReference>
<dbReference type="AlphaFoldDB" id="A0A9D2KNI9"/>
<dbReference type="PANTHER" id="PTHR34825">
    <property type="entry name" value="CONSERVED PROTEIN, WITH A WEAK D-GALACTARATE DEHYDRATASE/ALTRONATE HYDROLASE DOMAIN"/>
    <property type="match status" value="1"/>
</dbReference>
<keyword evidence="2" id="KW-0547">Nucleotide-binding</keyword>
<dbReference type="InterPro" id="IPR018631">
    <property type="entry name" value="AAA-ATPase-like_dom"/>
</dbReference>
<evidence type="ECO:0000259" key="1">
    <source>
        <dbReference type="Pfam" id="PF09820"/>
    </source>
</evidence>
<dbReference type="PANTHER" id="PTHR34825:SF1">
    <property type="entry name" value="AAA-ATPASE-LIKE DOMAIN-CONTAINING PROTEIN"/>
    <property type="match status" value="1"/>
</dbReference>
<evidence type="ECO:0000313" key="2">
    <source>
        <dbReference type="EMBL" id="HJA70375.1"/>
    </source>
</evidence>
<dbReference type="Pfam" id="PF09820">
    <property type="entry name" value="AAA-ATPase_like"/>
    <property type="match status" value="1"/>
</dbReference>
<protein>
    <submittedName>
        <fullName evidence="2">ATP-binding protein</fullName>
    </submittedName>
</protein>
<comment type="caution">
    <text evidence="2">The sequence shown here is derived from an EMBL/GenBank/DDBJ whole genome shotgun (WGS) entry which is preliminary data.</text>
</comment>
<reference evidence="2" key="2">
    <citation type="submission" date="2021-04" db="EMBL/GenBank/DDBJ databases">
        <authorList>
            <person name="Gilroy R."/>
        </authorList>
    </citation>
    <scope>NUCLEOTIDE SEQUENCE</scope>
    <source>
        <strain evidence="2">CHK178-16964</strain>
    </source>
</reference>
<dbReference type="SUPFAM" id="SSF52540">
    <property type="entry name" value="P-loop containing nucleoside triphosphate hydrolases"/>
    <property type="match status" value="1"/>
</dbReference>
<dbReference type="EMBL" id="DWZA01000020">
    <property type="protein sequence ID" value="HJA70375.1"/>
    <property type="molecule type" value="Genomic_DNA"/>
</dbReference>
<evidence type="ECO:0000313" key="3">
    <source>
        <dbReference type="Proteomes" id="UP000823900"/>
    </source>
</evidence>
<dbReference type="Gene3D" id="3.40.50.300">
    <property type="entry name" value="P-loop containing nucleotide triphosphate hydrolases"/>
    <property type="match status" value="1"/>
</dbReference>
<proteinExistence type="predicted"/>
<gene>
    <name evidence="2" type="ORF">IAA07_02190</name>
</gene>
<dbReference type="Proteomes" id="UP000823900">
    <property type="component" value="Unassembled WGS sequence"/>
</dbReference>